<dbReference type="GeneID" id="76834915"/>
<dbReference type="RefSeq" id="WP_268185431.1">
    <property type="nucleotide sequence ID" value="NZ_CP113361.1"/>
</dbReference>
<keyword evidence="1" id="KW-1133">Transmembrane helix</keyword>
<feature type="transmembrane region" description="Helical" evidence="1">
    <location>
        <begin position="105"/>
        <end position="123"/>
    </location>
</feature>
<accession>A0A9X9S1R6</accession>
<gene>
    <name evidence="2" type="ORF">OU421_07395</name>
</gene>
<dbReference type="InterPro" id="IPR005325">
    <property type="entry name" value="DUF308_memb"/>
</dbReference>
<feature type="transmembrane region" description="Helical" evidence="1">
    <location>
        <begin position="79"/>
        <end position="99"/>
    </location>
</feature>
<feature type="transmembrane region" description="Helical" evidence="1">
    <location>
        <begin position="160"/>
        <end position="182"/>
    </location>
</feature>
<reference evidence="2" key="1">
    <citation type="submission" date="2022-11" db="EMBL/GenBank/DDBJ databases">
        <title>Complete genome sequence of Methanogenium organophilum DSM 3596.</title>
        <authorList>
            <person name="Chen S.-C."/>
            <person name="Lai S.-J."/>
            <person name="You Y.-T."/>
        </authorList>
    </citation>
    <scope>NUCLEOTIDE SEQUENCE</scope>
    <source>
        <strain evidence="2">DSM 3596</strain>
    </source>
</reference>
<feature type="transmembrane region" description="Helical" evidence="1">
    <location>
        <begin position="135"/>
        <end position="154"/>
    </location>
</feature>
<dbReference type="PANTHER" id="PTHR34989:SF1">
    <property type="entry name" value="PROTEIN HDED"/>
    <property type="match status" value="1"/>
</dbReference>
<keyword evidence="3" id="KW-1185">Reference proteome</keyword>
<evidence type="ECO:0000313" key="3">
    <source>
        <dbReference type="Proteomes" id="UP001163096"/>
    </source>
</evidence>
<evidence type="ECO:0000256" key="1">
    <source>
        <dbReference type="SAM" id="Phobius"/>
    </source>
</evidence>
<dbReference type="Pfam" id="PF03729">
    <property type="entry name" value="DUF308"/>
    <property type="match status" value="1"/>
</dbReference>
<dbReference type="EMBL" id="CP113361">
    <property type="protein sequence ID" value="WAI00258.1"/>
    <property type="molecule type" value="Genomic_DNA"/>
</dbReference>
<sequence>MTEIIENEGAETIGFTPSWWTFVLLGIIAVIFGIFCVAMPAYVTLFLGYFIGAFVVVWGIMTIAQAFQPHEGGTGRSVALIILGILAIIVGLMVFTNILSAWFTITYLVAFWAMLTGITNLFQAFTGKDSTWYKILLVIAGIIAIILAFYVLLYPLTVLAFIYVLGIFLIAWGVVVVITGLMTQK</sequence>
<keyword evidence="1" id="KW-0812">Transmembrane</keyword>
<name>A0A9X9S1R6_METOG</name>
<dbReference type="InterPro" id="IPR052712">
    <property type="entry name" value="Acid_resist_chaperone_HdeD"/>
</dbReference>
<protein>
    <submittedName>
        <fullName evidence="2">DUF308 domain-containing protein</fullName>
    </submittedName>
</protein>
<dbReference type="AlphaFoldDB" id="A0A9X9S1R6"/>
<keyword evidence="1" id="KW-0472">Membrane</keyword>
<evidence type="ECO:0000313" key="2">
    <source>
        <dbReference type="EMBL" id="WAI00258.1"/>
    </source>
</evidence>
<dbReference type="KEGG" id="mou:OU421_07395"/>
<feature type="transmembrane region" description="Helical" evidence="1">
    <location>
        <begin position="49"/>
        <end position="67"/>
    </location>
</feature>
<dbReference type="Proteomes" id="UP001163096">
    <property type="component" value="Chromosome"/>
</dbReference>
<proteinExistence type="predicted"/>
<organism evidence="2 3">
    <name type="scientific">Methanogenium organophilum</name>
    <dbReference type="NCBI Taxonomy" id="2199"/>
    <lineage>
        <taxon>Archaea</taxon>
        <taxon>Methanobacteriati</taxon>
        <taxon>Methanobacteriota</taxon>
        <taxon>Stenosarchaea group</taxon>
        <taxon>Methanomicrobia</taxon>
        <taxon>Methanomicrobiales</taxon>
        <taxon>Methanomicrobiaceae</taxon>
        <taxon>Methanogenium</taxon>
    </lineage>
</organism>
<feature type="transmembrane region" description="Helical" evidence="1">
    <location>
        <begin position="20"/>
        <end position="43"/>
    </location>
</feature>
<dbReference type="GO" id="GO:0005886">
    <property type="term" value="C:plasma membrane"/>
    <property type="evidence" value="ECO:0007669"/>
    <property type="project" value="TreeGrafter"/>
</dbReference>
<dbReference type="PANTHER" id="PTHR34989">
    <property type="entry name" value="PROTEIN HDED"/>
    <property type="match status" value="1"/>
</dbReference>